<keyword evidence="3" id="KW-1185">Reference proteome</keyword>
<protein>
    <recommendedName>
        <fullName evidence="4">DUF4913 domain-containing protein</fullName>
    </recommendedName>
</protein>
<reference evidence="2 3" key="1">
    <citation type="submission" date="2020-07" db="EMBL/GenBank/DDBJ databases">
        <title>Sequencing the genomes of 1000 actinobacteria strains.</title>
        <authorList>
            <person name="Klenk H.-P."/>
        </authorList>
    </citation>
    <scope>NUCLEOTIDE SEQUENCE [LARGE SCALE GENOMIC DNA]</scope>
    <source>
        <strain evidence="2 3">DSM 24662</strain>
    </source>
</reference>
<accession>A0A7Y9GKG3</accession>
<dbReference type="RefSeq" id="WP_179486537.1">
    <property type="nucleotide sequence ID" value="NZ_JACCBV010000001.1"/>
</dbReference>
<dbReference type="Proteomes" id="UP000576969">
    <property type="component" value="Unassembled WGS sequence"/>
</dbReference>
<evidence type="ECO:0000256" key="1">
    <source>
        <dbReference type="SAM" id="MobiDB-lite"/>
    </source>
</evidence>
<evidence type="ECO:0000313" key="2">
    <source>
        <dbReference type="EMBL" id="NYE18094.1"/>
    </source>
</evidence>
<name>A0A7Y9GKG3_9MICO</name>
<comment type="caution">
    <text evidence="2">The sequence shown here is derived from an EMBL/GenBank/DDBJ whole genome shotgun (WGS) entry which is preliminary data.</text>
</comment>
<proteinExistence type="predicted"/>
<feature type="region of interest" description="Disordered" evidence="1">
    <location>
        <begin position="20"/>
        <end position="41"/>
    </location>
</feature>
<dbReference type="AlphaFoldDB" id="A0A7Y9GKG3"/>
<evidence type="ECO:0008006" key="4">
    <source>
        <dbReference type="Google" id="ProtNLM"/>
    </source>
</evidence>
<dbReference type="EMBL" id="JACCBV010000001">
    <property type="protein sequence ID" value="NYE18094.1"/>
    <property type="molecule type" value="Genomic_DNA"/>
</dbReference>
<sequence>MDDEDEEMSVDEIVAALELGAATGDPGDRGGDSAPLGATPVKWRDLPDEQAREHWIALRDWVQWVTVRYDVPVALVPPCWWRHAALVEELSALHTAWNASFDRTDAGFGPVGWHERWALAPARLRAAYSGSCSSGHQPIKPRSWAGAADGDEWDAWTSQAHGT</sequence>
<evidence type="ECO:0000313" key="3">
    <source>
        <dbReference type="Proteomes" id="UP000576969"/>
    </source>
</evidence>
<organism evidence="2 3">
    <name type="scientific">Microbacterium immunditiarum</name>
    <dbReference type="NCBI Taxonomy" id="337480"/>
    <lineage>
        <taxon>Bacteria</taxon>
        <taxon>Bacillati</taxon>
        <taxon>Actinomycetota</taxon>
        <taxon>Actinomycetes</taxon>
        <taxon>Micrococcales</taxon>
        <taxon>Microbacteriaceae</taxon>
        <taxon>Microbacterium</taxon>
    </lineage>
</organism>
<gene>
    <name evidence="2" type="ORF">BJ991_000122</name>
</gene>